<reference evidence="1" key="1">
    <citation type="journal article" date="2022" name="bioRxiv">
        <title>Sequencing and chromosome-scale assembly of the giantPleurodeles waltlgenome.</title>
        <authorList>
            <person name="Brown T."/>
            <person name="Elewa A."/>
            <person name="Iarovenko S."/>
            <person name="Subramanian E."/>
            <person name="Araus A.J."/>
            <person name="Petzold A."/>
            <person name="Susuki M."/>
            <person name="Suzuki K.-i.T."/>
            <person name="Hayashi T."/>
            <person name="Toyoda A."/>
            <person name="Oliveira C."/>
            <person name="Osipova E."/>
            <person name="Leigh N.D."/>
            <person name="Simon A."/>
            <person name="Yun M.H."/>
        </authorList>
    </citation>
    <scope>NUCLEOTIDE SEQUENCE</scope>
    <source>
        <strain evidence="1">20211129_DDA</strain>
        <tissue evidence="1">Liver</tissue>
    </source>
</reference>
<sequence length="87" mass="9540">MERVPGGGVDCDQLPRLLAESPPRAHLASYASLWCFGVRGAFACFHPSSRQSRFLYAFSIATPPLSSWGTPLKRTPPRSLTSLRLHG</sequence>
<evidence type="ECO:0000313" key="1">
    <source>
        <dbReference type="EMBL" id="KAJ1080800.1"/>
    </source>
</evidence>
<accession>A0AAV7KRJ7</accession>
<dbReference type="EMBL" id="JANPWB010000016">
    <property type="protein sequence ID" value="KAJ1080800.1"/>
    <property type="molecule type" value="Genomic_DNA"/>
</dbReference>
<protein>
    <submittedName>
        <fullName evidence="1">Uncharacterized protein</fullName>
    </submittedName>
</protein>
<name>A0AAV7KRJ7_PLEWA</name>
<proteinExistence type="predicted"/>
<gene>
    <name evidence="1" type="ORF">NDU88_000989</name>
</gene>
<dbReference type="Proteomes" id="UP001066276">
    <property type="component" value="Chromosome 12"/>
</dbReference>
<organism evidence="1 2">
    <name type="scientific">Pleurodeles waltl</name>
    <name type="common">Iberian ribbed newt</name>
    <dbReference type="NCBI Taxonomy" id="8319"/>
    <lineage>
        <taxon>Eukaryota</taxon>
        <taxon>Metazoa</taxon>
        <taxon>Chordata</taxon>
        <taxon>Craniata</taxon>
        <taxon>Vertebrata</taxon>
        <taxon>Euteleostomi</taxon>
        <taxon>Amphibia</taxon>
        <taxon>Batrachia</taxon>
        <taxon>Caudata</taxon>
        <taxon>Salamandroidea</taxon>
        <taxon>Salamandridae</taxon>
        <taxon>Pleurodelinae</taxon>
        <taxon>Pleurodeles</taxon>
    </lineage>
</organism>
<evidence type="ECO:0000313" key="2">
    <source>
        <dbReference type="Proteomes" id="UP001066276"/>
    </source>
</evidence>
<keyword evidence="2" id="KW-1185">Reference proteome</keyword>
<comment type="caution">
    <text evidence="1">The sequence shown here is derived from an EMBL/GenBank/DDBJ whole genome shotgun (WGS) entry which is preliminary data.</text>
</comment>
<dbReference type="AlphaFoldDB" id="A0AAV7KRJ7"/>